<dbReference type="InterPro" id="IPR049152">
    <property type="entry name" value="EFR3-like_ARM"/>
</dbReference>
<dbReference type="EMBL" id="RXIC02000020">
    <property type="protein sequence ID" value="KAB1222340.1"/>
    <property type="molecule type" value="Genomic_DNA"/>
</dbReference>
<comment type="caution">
    <text evidence="2">The sequence shown here is derived from an EMBL/GenBank/DDBJ whole genome shotgun (WGS) entry which is preliminary data.</text>
</comment>
<dbReference type="AlphaFoldDB" id="A0A6A1WHL1"/>
<dbReference type="InterPro" id="IPR055296">
    <property type="entry name" value="SRL2-like"/>
</dbReference>
<dbReference type="SUPFAM" id="SSF48371">
    <property type="entry name" value="ARM repeat"/>
    <property type="match status" value="1"/>
</dbReference>
<sequence>MSTVSGVISRQVLPACGNLCFFCPAMRTRSRQPVKRYKKLIADIFPRNQEEGPSDRKIGKLCEYAAKNPLRIPKNKPLFSDGSRKLPFNVLNLGHRITNSLEQRCYKELRNENFQSAKIVMCIFRKLLVTCKEQMPLFASSLLSIMHTLLDQTRQDEMRIIGCHTLFDFVNNQSDGTYMFNLEGFIPKLCQLSQEEGENEREQSLHSAGLQALSSMKKLNFQKLVLTSCISINLCNAFDEDMVVRTMQSRGRVFVPQFFLENIIMVWFMGEYSHISVEFDNVVSVVLENYACHDKKSEQMNHDKEGPQNRWVQEVRKNEGHVSPSPNVSTMVPSWQTIVNDKGEINVTAEDSKSPCFWSRVSLYNMAKLAKEATTMRRVLESLFRYFDNENCWSLEHGLAFPVLKDMQFLMESSGQNTHFLLSILIKHLDHKNVLKLPDMQLEIVRVSTSLAQDATVEPSMALIGALSDVMRHLRKSIHSSLDDANLGPDVIKWNRSSAEAVDDCLVQLSHKVGEAGPILEVMAMMLENISNITVIARTTISAVYRTAQIAFPEALFHQLLPAMVHPDHETRIGAHRIFSVVLVPSSVFPRPSSSIPELKKASDLPRTLSRTVSVFSSSAALFEKLRKEKFSLRENACQESNQNGVSEAEPGNINNGMINNLKSSYSKVYSMRGPSVTEITAGNTGSSSNKETESNCLRLSSHQITLLLSSIWAQSISSANTPDNYEAIAHTYSLILLLSRAKNSSNEVLVRSFQLAFSLRNISLHEGGSLPPSRRRSLFTLATSMILFLSKAYNILPLAQRTKAALSDKMVDPFLHLVEDWKLQAVNTGPDHPGNVYGSKEDDTSASKSLSEMEFTNDQTREFLVSEILNSLDNLSEFDLSTIREHLLSEFLPDDVCPLGNQLFMDTPDKIHQTNSENNESITMVLILHFFWLSADAWDLRDTIVFPQVTPLFSIEDDSFADAYESQTKYDPDLAMEIPNLLSVNQLLESVCWLSHALLFVSTALMSTNVKDIQSENGFLTQVLETAHQVGRISVANGSDVPYVEMARHCEALLMGKHQRMSSLMIAQQRQGSRKNLQNHEPEVKKMASYPLIDVDSNVVFCEASNTVVSIENQAGNPFLDQNLSSDSCLPSPATVPTPCATECQHHPPFFRLPATSPYDYFLKAAGC</sequence>
<keyword evidence="3" id="KW-1185">Reference proteome</keyword>
<dbReference type="OrthoDB" id="19232at2759"/>
<dbReference type="PANTHER" id="PTHR46087:SF9">
    <property type="entry name" value="ARM REPEAT SUPERFAMILY PROTEIN"/>
    <property type="match status" value="1"/>
</dbReference>
<reference evidence="2" key="1">
    <citation type="submission" date="2018-07" db="EMBL/GenBank/DDBJ databases">
        <authorList>
            <person name="Gao Z.-S."/>
            <person name="Jia H.-M."/>
            <person name="Jia H.-J."/>
            <person name="Cai Q.-L."/>
            <person name="Wang Y."/>
            <person name="Zhao H.-B."/>
        </authorList>
    </citation>
    <scope>NUCLEOTIDE SEQUENCE</scope>
    <source>
        <tissue evidence="2">Leaves</tissue>
    </source>
</reference>
<name>A0A6A1WHL1_9ROSI</name>
<proteinExistence type="predicted"/>
<dbReference type="Proteomes" id="UP000516437">
    <property type="component" value="Chromosome 2"/>
</dbReference>
<evidence type="ECO:0008006" key="4">
    <source>
        <dbReference type="Google" id="ProtNLM"/>
    </source>
</evidence>
<evidence type="ECO:0000313" key="3">
    <source>
        <dbReference type="Proteomes" id="UP000516437"/>
    </source>
</evidence>
<gene>
    <name evidence="1" type="ORF">CJ030_MR0G005968</name>
    <name evidence="2" type="ORF">CJ030_MR2G025532</name>
</gene>
<dbReference type="PANTHER" id="PTHR46087">
    <property type="entry name" value="PUTATIVE, EXPRESSED-RELATED"/>
    <property type="match status" value="1"/>
</dbReference>
<organism evidence="2 3">
    <name type="scientific">Morella rubra</name>
    <name type="common">Chinese bayberry</name>
    <dbReference type="NCBI Taxonomy" id="262757"/>
    <lineage>
        <taxon>Eukaryota</taxon>
        <taxon>Viridiplantae</taxon>
        <taxon>Streptophyta</taxon>
        <taxon>Embryophyta</taxon>
        <taxon>Tracheophyta</taxon>
        <taxon>Spermatophyta</taxon>
        <taxon>Magnoliopsida</taxon>
        <taxon>eudicotyledons</taxon>
        <taxon>Gunneridae</taxon>
        <taxon>Pentapetalae</taxon>
        <taxon>rosids</taxon>
        <taxon>fabids</taxon>
        <taxon>Fagales</taxon>
        <taxon>Myricaceae</taxon>
        <taxon>Morella</taxon>
    </lineage>
</organism>
<dbReference type="EMBL" id="RXIC02000116">
    <property type="protein sequence ID" value="KAB1200877.1"/>
    <property type="molecule type" value="Genomic_DNA"/>
</dbReference>
<dbReference type="Pfam" id="PF21052">
    <property type="entry name" value="EFR3_ARM"/>
    <property type="match status" value="1"/>
</dbReference>
<protein>
    <recommendedName>
        <fullName evidence="4">Protein EFR3 B</fullName>
    </recommendedName>
</protein>
<evidence type="ECO:0000313" key="2">
    <source>
        <dbReference type="EMBL" id="KAB1222340.1"/>
    </source>
</evidence>
<accession>A0A6A1WHL1</accession>
<dbReference type="InterPro" id="IPR016024">
    <property type="entry name" value="ARM-type_fold"/>
</dbReference>
<evidence type="ECO:0000313" key="1">
    <source>
        <dbReference type="EMBL" id="KAB1200877.1"/>
    </source>
</evidence>
<reference evidence="2" key="3">
    <citation type="submission" date="2019-09" db="EMBL/GenBank/DDBJ databases">
        <authorList>
            <person name="Gao Z."/>
        </authorList>
    </citation>
    <scope>NUCLEOTIDE SEQUENCE</scope>
    <source>
        <tissue evidence="2">Leaves</tissue>
    </source>
</reference>
<reference evidence="2 3" key="2">
    <citation type="journal article" date="2019" name="Plant Biotechnol. J.">
        <title>The red bayberry genome and genetic basis of sex determination.</title>
        <authorList>
            <person name="Jia H.M."/>
            <person name="Jia H.J."/>
            <person name="Cai Q.L."/>
            <person name="Wang Y."/>
            <person name="Zhao H.B."/>
            <person name="Yang W.F."/>
            <person name="Wang G.Y."/>
            <person name="Li Y.H."/>
            <person name="Zhan D.L."/>
            <person name="Shen Y.T."/>
            <person name="Niu Q.F."/>
            <person name="Chang L."/>
            <person name="Qiu J."/>
            <person name="Zhao L."/>
            <person name="Xie H.B."/>
            <person name="Fu W.Y."/>
            <person name="Jin J."/>
            <person name="Li X.W."/>
            <person name="Jiao Y."/>
            <person name="Zhou C.C."/>
            <person name="Tu T."/>
            <person name="Chai C.Y."/>
            <person name="Gao J.L."/>
            <person name="Fan L.J."/>
            <person name="van de Weg E."/>
            <person name="Wang J.Y."/>
            <person name="Gao Z.S."/>
        </authorList>
    </citation>
    <scope>NUCLEOTIDE SEQUENCE [LARGE SCALE GENOMIC DNA]</scope>
    <source>
        <tissue evidence="2">Leaves</tissue>
    </source>
</reference>